<keyword evidence="5" id="KW-1185">Reference proteome</keyword>
<keyword evidence="1 4" id="KW-0808">Transferase</keyword>
<sequence length="284" mass="30233">MSQPFVSTSWLQEHLNDPNLVVVDASWYLPNQNRDPQSEYLAGHIPGAVRFDIDTVKDMRSALPHMLPSPEDFAKAVGAMGISQDMTIVVYDGLGLFSAPRVRWMFQVFGARDVSILDGGFPAWIAEGRAIETGPEAPRSPKTFTPSVAGSAVADVARVQDAIQSGSAQVVDARAADRFRGEAPEPRPSLKAGHIPGSANLPWSDIVDNGRLKDSASIEQAVRNAGLDLQRPIIASCGSGVSAAILSVAFETLGRPADAIYDGSWSEWGARDDLPIATGPGTKA</sequence>
<evidence type="ECO:0000259" key="3">
    <source>
        <dbReference type="PROSITE" id="PS50206"/>
    </source>
</evidence>
<accession>A0ABY5S007</accession>
<reference evidence="4" key="1">
    <citation type="submission" date="2022-08" db="EMBL/GenBank/DDBJ databases">
        <title>Microvirga terrae sp. nov., isolated from soil.</title>
        <authorList>
            <person name="Kim K.H."/>
            <person name="Seo Y.L."/>
            <person name="Kim J.M."/>
            <person name="Lee J.K."/>
            <person name="Han D.M."/>
            <person name="Jeon C.O."/>
        </authorList>
    </citation>
    <scope>NUCLEOTIDE SEQUENCE</scope>
    <source>
        <strain evidence="4">R24</strain>
    </source>
</reference>
<keyword evidence="2" id="KW-0677">Repeat</keyword>
<evidence type="ECO:0000313" key="4">
    <source>
        <dbReference type="EMBL" id="UVF21777.1"/>
    </source>
</evidence>
<feature type="domain" description="Rhodanese" evidence="3">
    <location>
        <begin position="164"/>
        <end position="277"/>
    </location>
</feature>
<dbReference type="CDD" id="cd01449">
    <property type="entry name" value="TST_Repeat_2"/>
    <property type="match status" value="1"/>
</dbReference>
<dbReference type="InterPro" id="IPR045078">
    <property type="entry name" value="TST/MPST-like"/>
</dbReference>
<gene>
    <name evidence="4" type="primary">sseA</name>
    <name evidence="4" type="ORF">HPT29_011980</name>
</gene>
<organism evidence="4 5">
    <name type="scientific">Microvirga terrae</name>
    <dbReference type="NCBI Taxonomy" id="2740529"/>
    <lineage>
        <taxon>Bacteria</taxon>
        <taxon>Pseudomonadati</taxon>
        <taxon>Pseudomonadota</taxon>
        <taxon>Alphaproteobacteria</taxon>
        <taxon>Hyphomicrobiales</taxon>
        <taxon>Methylobacteriaceae</taxon>
        <taxon>Microvirga</taxon>
    </lineage>
</organism>
<name>A0ABY5S007_9HYPH</name>
<evidence type="ECO:0000313" key="5">
    <source>
        <dbReference type="Proteomes" id="UP001017257"/>
    </source>
</evidence>
<dbReference type="Pfam" id="PF00581">
    <property type="entry name" value="Rhodanese"/>
    <property type="match status" value="2"/>
</dbReference>
<dbReference type="NCBIfam" id="NF008557">
    <property type="entry name" value="PRK11493.1"/>
    <property type="match status" value="1"/>
</dbReference>
<dbReference type="Gene3D" id="3.40.250.10">
    <property type="entry name" value="Rhodanese-like domain"/>
    <property type="match status" value="2"/>
</dbReference>
<dbReference type="PANTHER" id="PTHR11364:SF27">
    <property type="entry name" value="SULFURTRANSFERASE"/>
    <property type="match status" value="1"/>
</dbReference>
<dbReference type="EMBL" id="CP102845">
    <property type="protein sequence ID" value="UVF21777.1"/>
    <property type="molecule type" value="Genomic_DNA"/>
</dbReference>
<dbReference type="Proteomes" id="UP001017257">
    <property type="component" value="Chromosome"/>
</dbReference>
<dbReference type="PROSITE" id="PS00380">
    <property type="entry name" value="RHODANESE_1"/>
    <property type="match status" value="1"/>
</dbReference>
<evidence type="ECO:0000256" key="2">
    <source>
        <dbReference type="ARBA" id="ARBA00022737"/>
    </source>
</evidence>
<proteinExistence type="predicted"/>
<feature type="domain" description="Rhodanese" evidence="3">
    <location>
        <begin position="16"/>
        <end position="133"/>
    </location>
</feature>
<dbReference type="PROSITE" id="PS50206">
    <property type="entry name" value="RHODANESE_3"/>
    <property type="match status" value="2"/>
</dbReference>
<dbReference type="InterPro" id="IPR036873">
    <property type="entry name" value="Rhodanese-like_dom_sf"/>
</dbReference>
<dbReference type="GO" id="GO:0016784">
    <property type="term" value="F:3-mercaptopyruvate sulfurtransferase activity"/>
    <property type="evidence" value="ECO:0007669"/>
    <property type="project" value="UniProtKB-EC"/>
</dbReference>
<dbReference type="SUPFAM" id="SSF52821">
    <property type="entry name" value="Rhodanese/Cell cycle control phosphatase"/>
    <property type="match status" value="2"/>
</dbReference>
<protein>
    <submittedName>
        <fullName evidence="4">3-mercaptopyruvate sulfurtransferase</fullName>
        <ecNumber evidence="4">2.8.1.2</ecNumber>
    </submittedName>
</protein>
<dbReference type="PANTHER" id="PTHR11364">
    <property type="entry name" value="THIOSULFATE SULFERTANSFERASE"/>
    <property type="match status" value="1"/>
</dbReference>
<dbReference type="CDD" id="cd01448">
    <property type="entry name" value="TST_Repeat_1"/>
    <property type="match status" value="1"/>
</dbReference>
<dbReference type="EC" id="2.8.1.2" evidence="4"/>
<evidence type="ECO:0000256" key="1">
    <source>
        <dbReference type="ARBA" id="ARBA00022679"/>
    </source>
</evidence>
<dbReference type="InterPro" id="IPR001763">
    <property type="entry name" value="Rhodanese-like_dom"/>
</dbReference>
<dbReference type="RefSeq" id="WP_173950353.1">
    <property type="nucleotide sequence ID" value="NZ_CP102845.1"/>
</dbReference>
<dbReference type="InterPro" id="IPR001307">
    <property type="entry name" value="Thiosulphate_STrfase_CS"/>
</dbReference>
<dbReference type="SMART" id="SM00450">
    <property type="entry name" value="RHOD"/>
    <property type="match status" value="2"/>
</dbReference>